<accession>A0A9P6T1T9</accession>
<dbReference type="PANTHER" id="PTHR40135:SF1">
    <property type="entry name" value="MITOCHONDRIAL PHOSPHATE CARRIER PROTEIN"/>
    <property type="match status" value="1"/>
</dbReference>
<evidence type="ECO:0000313" key="2">
    <source>
        <dbReference type="Proteomes" id="UP000703661"/>
    </source>
</evidence>
<evidence type="ECO:0000313" key="1">
    <source>
        <dbReference type="EMBL" id="KAG0017723.1"/>
    </source>
</evidence>
<name>A0A9P6T1T9_9FUNG</name>
<gene>
    <name evidence="1" type="ORF">BGZ80_007992</name>
</gene>
<organism evidence="1 2">
    <name type="scientific">Entomortierella chlamydospora</name>
    <dbReference type="NCBI Taxonomy" id="101097"/>
    <lineage>
        <taxon>Eukaryota</taxon>
        <taxon>Fungi</taxon>
        <taxon>Fungi incertae sedis</taxon>
        <taxon>Mucoromycota</taxon>
        <taxon>Mortierellomycotina</taxon>
        <taxon>Mortierellomycetes</taxon>
        <taxon>Mortierellales</taxon>
        <taxon>Mortierellaceae</taxon>
        <taxon>Entomortierella</taxon>
    </lineage>
</organism>
<keyword evidence="2" id="KW-1185">Reference proteome</keyword>
<dbReference type="OrthoDB" id="9992270at2759"/>
<proteinExistence type="predicted"/>
<dbReference type="Proteomes" id="UP000703661">
    <property type="component" value="Unassembled WGS sequence"/>
</dbReference>
<reference evidence="1" key="1">
    <citation type="journal article" date="2020" name="Fungal Divers.">
        <title>Resolving the Mortierellaceae phylogeny through synthesis of multi-gene phylogenetics and phylogenomics.</title>
        <authorList>
            <person name="Vandepol N."/>
            <person name="Liber J."/>
            <person name="Desiro A."/>
            <person name="Na H."/>
            <person name="Kennedy M."/>
            <person name="Barry K."/>
            <person name="Grigoriev I.V."/>
            <person name="Miller A.N."/>
            <person name="O'Donnell K."/>
            <person name="Stajich J.E."/>
            <person name="Bonito G."/>
        </authorList>
    </citation>
    <scope>NUCLEOTIDE SEQUENCE</scope>
    <source>
        <strain evidence="1">NRRL 2769</strain>
    </source>
</reference>
<evidence type="ECO:0008006" key="3">
    <source>
        <dbReference type="Google" id="ProtNLM"/>
    </source>
</evidence>
<comment type="caution">
    <text evidence="1">The sequence shown here is derived from an EMBL/GenBank/DDBJ whole genome shotgun (WGS) entry which is preliminary data.</text>
</comment>
<protein>
    <recommendedName>
        <fullName evidence="3">Mitochondrial phosphate carrier protein</fullName>
    </recommendedName>
</protein>
<dbReference type="AlphaFoldDB" id="A0A9P6T1T9"/>
<sequence length="68" mass="7776">MVNFAIGSAALSFQIGVLYPWHHQLDGGFKDLEKKTESHLQSLHEMKWKKLSEMDAKMDTLLKKMGEA</sequence>
<dbReference type="EMBL" id="JAAAID010000420">
    <property type="protein sequence ID" value="KAG0017723.1"/>
    <property type="molecule type" value="Genomic_DNA"/>
</dbReference>
<dbReference type="PANTHER" id="PTHR40135">
    <property type="entry name" value="MITOCHONDRIAL PHOSPHATE CARRIER PROTEIN"/>
    <property type="match status" value="1"/>
</dbReference>